<evidence type="ECO:0000256" key="3">
    <source>
        <dbReference type="ARBA" id="ARBA00022989"/>
    </source>
</evidence>
<feature type="transmembrane region" description="Helical" evidence="5">
    <location>
        <begin position="289"/>
        <end position="306"/>
    </location>
</feature>
<evidence type="ECO:0000256" key="1">
    <source>
        <dbReference type="ARBA" id="ARBA00004141"/>
    </source>
</evidence>
<evidence type="ECO:0000259" key="6">
    <source>
        <dbReference type="Pfam" id="PF12698"/>
    </source>
</evidence>
<keyword evidence="2 5" id="KW-0812">Transmembrane</keyword>
<sequence>MIRWTIAVFEFKRFLKWKQELMSIGFMLLTFAVMSAWPHIKGFIDKDYRVAIVTAAQLPEVEGFVFSKLDAAALEGAKAELGERWDLLVNSSGGSLAITGTQSASWHEKLTSQLQRWYQQQQISALPLTGEQRQVIDTLPEVNFSFTKEQTGDEQERKVRKVVSMVFLGLLIMGYFASFGLMFTAITGEKQQRVTEQLLTLVSAREWIDGKVIGISLFSLKTILTYGVMALLLIQGAAMISGKGGLSLPLGVLDMLGMLLFLGLGLLMLNTFLAGFAATIDDPNHSGRSMVMLLPGVLMGLVFAVMDNIEGQLMQVLSWLPLTSFAAMPMRIAAGEVAWWELLGSLGLLAAFVVWLANASARVFELGIRMYGKEPGWGDIASAVFNRRG</sequence>
<keyword evidence="4 5" id="KW-0472">Membrane</keyword>
<dbReference type="EMBL" id="JAHEPS010000008">
    <property type="protein sequence ID" value="MBT1446098.1"/>
    <property type="molecule type" value="Genomic_DNA"/>
</dbReference>
<evidence type="ECO:0000256" key="2">
    <source>
        <dbReference type="ARBA" id="ARBA00022692"/>
    </source>
</evidence>
<dbReference type="InterPro" id="IPR013525">
    <property type="entry name" value="ABC2_TM"/>
</dbReference>
<feature type="transmembrane region" description="Helical" evidence="5">
    <location>
        <begin position="165"/>
        <end position="186"/>
    </location>
</feature>
<evidence type="ECO:0000313" key="7">
    <source>
        <dbReference type="EMBL" id="MBT1446098.1"/>
    </source>
</evidence>
<keyword evidence="8" id="KW-1185">Reference proteome</keyword>
<comment type="caution">
    <text evidence="7">The sequence shown here is derived from an EMBL/GenBank/DDBJ whole genome shotgun (WGS) entry which is preliminary data.</text>
</comment>
<gene>
    <name evidence="7" type="ORF">KJI95_16500</name>
</gene>
<feature type="domain" description="ABC-2 type transporter transmembrane" evidence="6">
    <location>
        <begin position="108"/>
        <end position="355"/>
    </location>
</feature>
<protein>
    <submittedName>
        <fullName evidence="7">ABC transporter permease</fullName>
    </submittedName>
</protein>
<reference evidence="7 8" key="1">
    <citation type="submission" date="2021-05" db="EMBL/GenBank/DDBJ databases">
        <title>Shewanella sp. JM162201.</title>
        <authorList>
            <person name="Xu S."/>
            <person name="Li A."/>
        </authorList>
    </citation>
    <scope>NUCLEOTIDE SEQUENCE [LARGE SCALE GENOMIC DNA]</scope>
    <source>
        <strain evidence="7 8">JM162201</strain>
    </source>
</reference>
<proteinExistence type="predicted"/>
<keyword evidence="3 5" id="KW-1133">Transmembrane helix</keyword>
<organism evidence="7 8">
    <name type="scientific">Shewanella jiangmenensis</name>
    <dbReference type="NCBI Taxonomy" id="2837387"/>
    <lineage>
        <taxon>Bacteria</taxon>
        <taxon>Pseudomonadati</taxon>
        <taxon>Pseudomonadota</taxon>
        <taxon>Gammaproteobacteria</taxon>
        <taxon>Alteromonadales</taxon>
        <taxon>Shewanellaceae</taxon>
        <taxon>Shewanella</taxon>
    </lineage>
</organism>
<dbReference type="Proteomes" id="UP001195903">
    <property type="component" value="Unassembled WGS sequence"/>
</dbReference>
<evidence type="ECO:0000256" key="5">
    <source>
        <dbReference type="SAM" id="Phobius"/>
    </source>
</evidence>
<dbReference type="RefSeq" id="WP_214508298.1">
    <property type="nucleotide sequence ID" value="NZ_JAHEPS010000008.1"/>
</dbReference>
<evidence type="ECO:0000256" key="4">
    <source>
        <dbReference type="ARBA" id="ARBA00023136"/>
    </source>
</evidence>
<feature type="transmembrane region" description="Helical" evidence="5">
    <location>
        <begin position="246"/>
        <end position="269"/>
    </location>
</feature>
<accession>A0ABS5VAN3</accession>
<feature type="transmembrane region" description="Helical" evidence="5">
    <location>
        <begin position="21"/>
        <end position="40"/>
    </location>
</feature>
<evidence type="ECO:0000313" key="8">
    <source>
        <dbReference type="Proteomes" id="UP001195903"/>
    </source>
</evidence>
<feature type="transmembrane region" description="Helical" evidence="5">
    <location>
        <begin position="212"/>
        <end position="234"/>
    </location>
</feature>
<feature type="transmembrane region" description="Helical" evidence="5">
    <location>
        <begin position="338"/>
        <end position="361"/>
    </location>
</feature>
<dbReference type="Pfam" id="PF12698">
    <property type="entry name" value="ABC2_membrane_3"/>
    <property type="match status" value="1"/>
</dbReference>
<name>A0ABS5VAN3_9GAMM</name>
<dbReference type="PANTHER" id="PTHR43471">
    <property type="entry name" value="ABC TRANSPORTER PERMEASE"/>
    <property type="match status" value="1"/>
</dbReference>
<comment type="subcellular location">
    <subcellularLocation>
        <location evidence="1">Membrane</location>
        <topology evidence="1">Multi-pass membrane protein</topology>
    </subcellularLocation>
</comment>